<gene>
    <name evidence="2" type="primary">ORF1_130</name>
    <name evidence="2" type="ORF">AVEN_62527_1</name>
</gene>
<evidence type="ECO:0000259" key="1">
    <source>
        <dbReference type="SMART" id="SM00596"/>
    </source>
</evidence>
<dbReference type="AlphaFoldDB" id="A0A4Y2TA96"/>
<keyword evidence="3" id="KW-1185">Reference proteome</keyword>
<comment type="caution">
    <text evidence="2">The sequence shown here is derived from an EMBL/GenBank/DDBJ whole genome shotgun (WGS) entry which is preliminary data.</text>
</comment>
<dbReference type="EMBL" id="BGPR01027198">
    <property type="protein sequence ID" value="GBN97492.1"/>
    <property type="molecule type" value="Genomic_DNA"/>
</dbReference>
<evidence type="ECO:0000313" key="2">
    <source>
        <dbReference type="EMBL" id="GBN97492.1"/>
    </source>
</evidence>
<dbReference type="OrthoDB" id="10035396at2759"/>
<dbReference type="Proteomes" id="UP000499080">
    <property type="component" value="Unassembled WGS sequence"/>
</dbReference>
<protein>
    <submittedName>
        <fullName evidence="2">Nucleic-acid-binding protein from transposon X-element</fullName>
    </submittedName>
</protein>
<dbReference type="PANTHER" id="PTHR33273">
    <property type="entry name" value="DOMAIN-CONTAINING PROTEIN, PUTATIVE-RELATED"/>
    <property type="match status" value="1"/>
</dbReference>
<proteinExistence type="predicted"/>
<dbReference type="Gene3D" id="4.10.60.10">
    <property type="entry name" value="Zinc finger, CCHC-type"/>
    <property type="match status" value="1"/>
</dbReference>
<dbReference type="InterPro" id="IPR006579">
    <property type="entry name" value="Pre_C2HC_dom"/>
</dbReference>
<sequence>MEIDQPETNEKVIPNSIPATNLLMDPNYNLTLQEIARKFPKTVNKLIKGYISITADSVENRNNILKYLNENDKEYILSERQEDRPLKIVIKNLPITHSTDLIKKDLESKNFKIIRISQLKNFKTKTPHPIFLVEMAKTENFKNIYNIKTVNFLNVKIETYRKTNKATMCFKCSRFHHSARNCMCKARCIKCAKNHVTKDCPIKTKIDSPKCINCQETGHLASWRGCPKFPKIALPKNKPSYAQKLKTTLTNSPRLNLPSQQIKPTDADIKQNLSEAFEFFNALKIIKNAMQDFVDLSNTFLE</sequence>
<accession>A0A4Y2TA96</accession>
<dbReference type="Pfam" id="PF07530">
    <property type="entry name" value="PRE_C2HC"/>
    <property type="match status" value="1"/>
</dbReference>
<evidence type="ECO:0000313" key="3">
    <source>
        <dbReference type="Proteomes" id="UP000499080"/>
    </source>
</evidence>
<dbReference type="SMART" id="SM00596">
    <property type="entry name" value="PRE_C2HC"/>
    <property type="match status" value="1"/>
</dbReference>
<dbReference type="PANTHER" id="PTHR33273:SF2">
    <property type="entry name" value="ENDONUCLEASE_EXONUCLEASE_PHOSPHATASE DOMAIN-CONTAINING PROTEIN"/>
    <property type="match status" value="1"/>
</dbReference>
<feature type="domain" description="Pre-C2HC" evidence="1">
    <location>
        <begin position="99"/>
        <end position="167"/>
    </location>
</feature>
<name>A0A4Y2TA96_ARAVE</name>
<organism evidence="2 3">
    <name type="scientific">Araneus ventricosus</name>
    <name type="common">Orbweaver spider</name>
    <name type="synonym">Epeira ventricosa</name>
    <dbReference type="NCBI Taxonomy" id="182803"/>
    <lineage>
        <taxon>Eukaryota</taxon>
        <taxon>Metazoa</taxon>
        <taxon>Ecdysozoa</taxon>
        <taxon>Arthropoda</taxon>
        <taxon>Chelicerata</taxon>
        <taxon>Arachnida</taxon>
        <taxon>Araneae</taxon>
        <taxon>Araneomorphae</taxon>
        <taxon>Entelegynae</taxon>
        <taxon>Araneoidea</taxon>
        <taxon>Araneidae</taxon>
        <taxon>Araneus</taxon>
    </lineage>
</organism>
<reference evidence="2 3" key="1">
    <citation type="journal article" date="2019" name="Sci. Rep.">
        <title>Orb-weaving spider Araneus ventricosus genome elucidates the spidroin gene catalogue.</title>
        <authorList>
            <person name="Kono N."/>
            <person name="Nakamura H."/>
            <person name="Ohtoshi R."/>
            <person name="Moran D.A.P."/>
            <person name="Shinohara A."/>
            <person name="Yoshida Y."/>
            <person name="Fujiwara M."/>
            <person name="Mori M."/>
            <person name="Tomita M."/>
            <person name="Arakawa K."/>
        </authorList>
    </citation>
    <scope>NUCLEOTIDE SEQUENCE [LARGE SCALE GENOMIC DNA]</scope>
</reference>